<organism evidence="3 4">
    <name type="scientific">Rhodococcus daqingensis</name>
    <dbReference type="NCBI Taxonomy" id="2479363"/>
    <lineage>
        <taxon>Bacteria</taxon>
        <taxon>Bacillati</taxon>
        <taxon>Actinomycetota</taxon>
        <taxon>Actinomycetes</taxon>
        <taxon>Mycobacteriales</taxon>
        <taxon>Nocardiaceae</taxon>
        <taxon>Rhodococcus</taxon>
    </lineage>
</organism>
<feature type="domain" description="VOC" evidence="2">
    <location>
        <begin position="180"/>
        <end position="306"/>
    </location>
</feature>
<dbReference type="SUPFAM" id="SSF54593">
    <property type="entry name" value="Glyoxalase/Bleomycin resistance protein/Dihydroxybiphenyl dioxygenase"/>
    <property type="match status" value="2"/>
</dbReference>
<feature type="compositionally biased region" description="Basic and acidic residues" evidence="1">
    <location>
        <begin position="1"/>
        <end position="11"/>
    </location>
</feature>
<gene>
    <name evidence="3" type="ORF">ACFQS9_08180</name>
</gene>
<accession>A0ABW2RVJ6</accession>
<dbReference type="EMBL" id="JBHTCS010000010">
    <property type="protein sequence ID" value="MFC7447864.1"/>
    <property type="molecule type" value="Genomic_DNA"/>
</dbReference>
<dbReference type="InterPro" id="IPR029068">
    <property type="entry name" value="Glyas_Bleomycin-R_OHBP_Dase"/>
</dbReference>
<reference evidence="4" key="1">
    <citation type="journal article" date="2019" name="Int. J. Syst. Evol. Microbiol.">
        <title>The Global Catalogue of Microorganisms (GCM) 10K type strain sequencing project: providing services to taxonomists for standard genome sequencing and annotation.</title>
        <authorList>
            <consortium name="The Broad Institute Genomics Platform"/>
            <consortium name="The Broad Institute Genome Sequencing Center for Infectious Disease"/>
            <person name="Wu L."/>
            <person name="Ma J."/>
        </authorList>
    </citation>
    <scope>NUCLEOTIDE SEQUENCE [LARGE SCALE GENOMIC DNA]</scope>
    <source>
        <strain evidence="4">ICMP 19430</strain>
    </source>
</reference>
<evidence type="ECO:0000313" key="4">
    <source>
        <dbReference type="Proteomes" id="UP001596484"/>
    </source>
</evidence>
<evidence type="ECO:0000313" key="3">
    <source>
        <dbReference type="EMBL" id="MFC7447864.1"/>
    </source>
</evidence>
<keyword evidence="4" id="KW-1185">Reference proteome</keyword>
<comment type="caution">
    <text evidence="3">The sequence shown here is derived from an EMBL/GenBank/DDBJ whole genome shotgun (WGS) entry which is preliminary data.</text>
</comment>
<protein>
    <submittedName>
        <fullName evidence="3">VOC family protein</fullName>
    </submittedName>
</protein>
<dbReference type="PROSITE" id="PS51819">
    <property type="entry name" value="VOC"/>
    <property type="match status" value="1"/>
</dbReference>
<sequence length="377" mass="41483">MNRHIDAHTDLHTGQGALRGEHPGRAANPVVKVHDLAWLEFAKPDLDRAEAFARAFGFATALHTRDELHLRGTDPGAPCVIIRKGRRSSFLGAAFLAADDADVLRLAEATGRRATRLPETLGGIAVALTDPSGGAVRVVSGVHRLPALPTQTPLPLNVGHAVGRENATQRPAPEPARVQRLGHVVLQSTRYLETLNWYLQHLGLIVSDFQYYPGQRQRGPVMSFIRCDRGATVTDHHTVAMTLGPSNRYVHSAYQVCDLDALAAGGEYLREQGYHRSWGIGRHIQGSQIFDYWRDPDGFLVEHFSDGDMFDCSIEPGWAPMSASGLAQWGPPATRDFLDIAPGRESVRELRATITSLREDNEFDIERLLGLLKVAFS</sequence>
<proteinExistence type="predicted"/>
<feature type="region of interest" description="Disordered" evidence="1">
    <location>
        <begin position="1"/>
        <end position="23"/>
    </location>
</feature>
<dbReference type="Pfam" id="PF00903">
    <property type="entry name" value="Glyoxalase"/>
    <property type="match status" value="1"/>
</dbReference>
<dbReference type="InterPro" id="IPR004360">
    <property type="entry name" value="Glyas_Fos-R_dOase_dom"/>
</dbReference>
<dbReference type="InterPro" id="IPR037523">
    <property type="entry name" value="VOC_core"/>
</dbReference>
<dbReference type="Gene3D" id="3.10.180.10">
    <property type="entry name" value="2,3-Dihydroxybiphenyl 1,2-Dioxygenase, domain 1"/>
    <property type="match status" value="2"/>
</dbReference>
<dbReference type="RefSeq" id="WP_378403377.1">
    <property type="nucleotide sequence ID" value="NZ_JBHTCS010000010.1"/>
</dbReference>
<dbReference type="Proteomes" id="UP001596484">
    <property type="component" value="Unassembled WGS sequence"/>
</dbReference>
<evidence type="ECO:0000259" key="2">
    <source>
        <dbReference type="PROSITE" id="PS51819"/>
    </source>
</evidence>
<evidence type="ECO:0000256" key="1">
    <source>
        <dbReference type="SAM" id="MobiDB-lite"/>
    </source>
</evidence>
<name>A0ABW2RVJ6_9NOCA</name>